<proteinExistence type="predicted"/>
<dbReference type="InterPro" id="IPR013216">
    <property type="entry name" value="Methyltransf_11"/>
</dbReference>
<organism evidence="3 4">
    <name type="scientific">Candidatus Nealsonbacteria bacterium CG10_big_fil_rev_8_21_14_0_10_36_23</name>
    <dbReference type="NCBI Taxonomy" id="1974709"/>
    <lineage>
        <taxon>Bacteria</taxon>
        <taxon>Candidatus Nealsoniibacteriota</taxon>
    </lineage>
</organism>
<dbReference type="AlphaFoldDB" id="A0A2H0TKW9"/>
<keyword evidence="1" id="KW-0472">Membrane</keyword>
<feature type="transmembrane region" description="Helical" evidence="1">
    <location>
        <begin position="201"/>
        <end position="224"/>
    </location>
</feature>
<dbReference type="EMBL" id="PFCH01000035">
    <property type="protein sequence ID" value="PIR72801.1"/>
    <property type="molecule type" value="Genomic_DNA"/>
</dbReference>
<evidence type="ECO:0000259" key="2">
    <source>
        <dbReference type="Pfam" id="PF08241"/>
    </source>
</evidence>
<dbReference type="InterPro" id="IPR029063">
    <property type="entry name" value="SAM-dependent_MTases_sf"/>
</dbReference>
<name>A0A2H0TKW9_9BACT</name>
<protein>
    <recommendedName>
        <fullName evidence="2">Methyltransferase type 11 domain-containing protein</fullName>
    </recommendedName>
</protein>
<keyword evidence="1" id="KW-1133">Transmembrane helix</keyword>
<dbReference type="GO" id="GO:0008757">
    <property type="term" value="F:S-adenosylmethionine-dependent methyltransferase activity"/>
    <property type="evidence" value="ECO:0007669"/>
    <property type="project" value="InterPro"/>
</dbReference>
<dbReference type="SUPFAM" id="SSF53335">
    <property type="entry name" value="S-adenosyl-L-methionine-dependent methyltransferases"/>
    <property type="match status" value="1"/>
</dbReference>
<evidence type="ECO:0000313" key="4">
    <source>
        <dbReference type="Proteomes" id="UP000228508"/>
    </source>
</evidence>
<comment type="caution">
    <text evidence="3">The sequence shown here is derived from an EMBL/GenBank/DDBJ whole genome shotgun (WGS) entry which is preliminary data.</text>
</comment>
<dbReference type="Proteomes" id="UP000228508">
    <property type="component" value="Unassembled WGS sequence"/>
</dbReference>
<gene>
    <name evidence="3" type="ORF">COV26_02030</name>
</gene>
<dbReference type="Gene3D" id="3.40.50.150">
    <property type="entry name" value="Vaccinia Virus protein VP39"/>
    <property type="match status" value="1"/>
</dbReference>
<reference evidence="4" key="1">
    <citation type="submission" date="2017-09" db="EMBL/GenBank/DDBJ databases">
        <title>Depth-based differentiation of microbial function through sediment-hosted aquifers and enrichment of novel symbionts in the deep terrestrial subsurface.</title>
        <authorList>
            <person name="Probst A.J."/>
            <person name="Ladd B."/>
            <person name="Jarett J.K."/>
            <person name="Geller-Mcgrath D.E."/>
            <person name="Sieber C.M.K."/>
            <person name="Emerson J.B."/>
            <person name="Anantharaman K."/>
            <person name="Thomas B.C."/>
            <person name="Malmstrom R."/>
            <person name="Stieglmeier M."/>
            <person name="Klingl A."/>
            <person name="Woyke T."/>
            <person name="Ryan C.M."/>
            <person name="Banfield J.F."/>
        </authorList>
    </citation>
    <scope>NUCLEOTIDE SEQUENCE [LARGE SCALE GENOMIC DNA]</scope>
</reference>
<feature type="domain" description="Methyltransferase type 11" evidence="2">
    <location>
        <begin position="43"/>
        <end position="131"/>
    </location>
</feature>
<evidence type="ECO:0000256" key="1">
    <source>
        <dbReference type="SAM" id="Phobius"/>
    </source>
</evidence>
<keyword evidence="1" id="KW-0812">Transmembrane</keyword>
<sequence>MKDVWDKFSDLLGKTIFHPQYYLKSYEYMVVEAVKKYVKGILVDIGCGRQVYKKELLPFVKKYIGVDHPNISRLYKNKEKPDILADATKIPLKEGYCNTALMISVLEHLPYPQRAVKEANRILSKRGYLILITVQNYVLHDTPFDFFRYTRFGLKKILEDAGFKVITIKPLGNFFELMGQYLNVFLLYRTKDLIKSRRMKIAGYFAIPFVYALCLISNFIVFFFRKTLQKDRRGGFAIYNLAVAQKP</sequence>
<dbReference type="Pfam" id="PF08241">
    <property type="entry name" value="Methyltransf_11"/>
    <property type="match status" value="1"/>
</dbReference>
<evidence type="ECO:0000313" key="3">
    <source>
        <dbReference type="EMBL" id="PIR72801.1"/>
    </source>
</evidence>
<accession>A0A2H0TKW9</accession>